<dbReference type="AlphaFoldDB" id="A0A7W7CNT1"/>
<accession>A0A7W7CNT1</accession>
<organism evidence="1 2">
    <name type="scientific">Paractinoplanes abujensis</name>
    <dbReference type="NCBI Taxonomy" id="882441"/>
    <lineage>
        <taxon>Bacteria</taxon>
        <taxon>Bacillati</taxon>
        <taxon>Actinomycetota</taxon>
        <taxon>Actinomycetes</taxon>
        <taxon>Micromonosporales</taxon>
        <taxon>Micromonosporaceae</taxon>
        <taxon>Paractinoplanes</taxon>
    </lineage>
</organism>
<dbReference type="EMBL" id="JACHMF010000001">
    <property type="protein sequence ID" value="MBB4691965.1"/>
    <property type="molecule type" value="Genomic_DNA"/>
</dbReference>
<sequence>MPDPPAAATSGLGVAGFAIKRGHNDGTVLIDCETRKVADLLIGRDAEPLTIWLQEHASPDCGAASGAFLAAASLAELLGAAVYRADPRREVRAASAAR</sequence>
<name>A0A7W7CNT1_9ACTN</name>
<gene>
    <name evidence="1" type="ORF">BKA14_002113</name>
</gene>
<dbReference type="RefSeq" id="WP_184950743.1">
    <property type="nucleotide sequence ID" value="NZ_BOMC01000003.1"/>
</dbReference>
<dbReference type="Proteomes" id="UP000542742">
    <property type="component" value="Unassembled WGS sequence"/>
</dbReference>
<protein>
    <submittedName>
        <fullName evidence="1">Uncharacterized protein</fullName>
    </submittedName>
</protein>
<evidence type="ECO:0000313" key="2">
    <source>
        <dbReference type="Proteomes" id="UP000542742"/>
    </source>
</evidence>
<comment type="caution">
    <text evidence="1">The sequence shown here is derived from an EMBL/GenBank/DDBJ whole genome shotgun (WGS) entry which is preliminary data.</text>
</comment>
<keyword evidence="2" id="KW-1185">Reference proteome</keyword>
<evidence type="ECO:0000313" key="1">
    <source>
        <dbReference type="EMBL" id="MBB4691965.1"/>
    </source>
</evidence>
<reference evidence="1 2" key="1">
    <citation type="submission" date="2020-08" db="EMBL/GenBank/DDBJ databases">
        <title>Sequencing the genomes of 1000 actinobacteria strains.</title>
        <authorList>
            <person name="Klenk H.-P."/>
        </authorList>
    </citation>
    <scope>NUCLEOTIDE SEQUENCE [LARGE SCALE GENOMIC DNA]</scope>
    <source>
        <strain evidence="1 2">DSM 45518</strain>
    </source>
</reference>
<proteinExistence type="predicted"/>